<organism evidence="2 3">
    <name type="scientific">Candidatus Korobacter versatilis</name>
    <dbReference type="NCBI Taxonomy" id="658062"/>
    <lineage>
        <taxon>Bacteria</taxon>
        <taxon>Pseudomonadati</taxon>
        <taxon>Acidobacteriota</taxon>
        <taxon>Terriglobia</taxon>
        <taxon>Terriglobales</taxon>
        <taxon>Candidatus Korobacteraceae</taxon>
        <taxon>Candidatus Korobacter</taxon>
    </lineage>
</organism>
<accession>A0A932A7G6</accession>
<reference evidence="2" key="1">
    <citation type="submission" date="2020-07" db="EMBL/GenBank/DDBJ databases">
        <title>Huge and variable diversity of episymbiotic CPR bacteria and DPANN archaea in groundwater ecosystems.</title>
        <authorList>
            <person name="He C.Y."/>
            <person name="Keren R."/>
            <person name="Whittaker M."/>
            <person name="Farag I.F."/>
            <person name="Doudna J."/>
            <person name="Cate J.H.D."/>
            <person name="Banfield J.F."/>
        </authorList>
    </citation>
    <scope>NUCLEOTIDE SEQUENCE</scope>
    <source>
        <strain evidence="2">NC_groundwater_580_Pr5_B-0.1um_64_19</strain>
    </source>
</reference>
<name>A0A932A7G6_9BACT</name>
<evidence type="ECO:0000313" key="3">
    <source>
        <dbReference type="Proteomes" id="UP000779809"/>
    </source>
</evidence>
<protein>
    <submittedName>
        <fullName evidence="2">Uncharacterized protein</fullName>
    </submittedName>
</protein>
<feature type="region of interest" description="Disordered" evidence="1">
    <location>
        <begin position="63"/>
        <end position="99"/>
    </location>
</feature>
<evidence type="ECO:0000256" key="1">
    <source>
        <dbReference type="SAM" id="MobiDB-lite"/>
    </source>
</evidence>
<proteinExistence type="predicted"/>
<sequence>MYVESARSKQVRRARRSTKLLEFARPENGHRIVPHLVLDPVPPEEASWVGKYLEMADHALNNHDLPNPAARPGGPNKVTREGVRVGTGIGTRGPMRRQA</sequence>
<dbReference type="AlphaFoldDB" id="A0A932A7G6"/>
<gene>
    <name evidence="2" type="ORF">HYX28_04970</name>
</gene>
<dbReference type="Proteomes" id="UP000779809">
    <property type="component" value="Unassembled WGS sequence"/>
</dbReference>
<evidence type="ECO:0000313" key="2">
    <source>
        <dbReference type="EMBL" id="MBI2678111.1"/>
    </source>
</evidence>
<dbReference type="EMBL" id="JACPNR010000006">
    <property type="protein sequence ID" value="MBI2678111.1"/>
    <property type="molecule type" value="Genomic_DNA"/>
</dbReference>
<comment type="caution">
    <text evidence="2">The sequence shown here is derived from an EMBL/GenBank/DDBJ whole genome shotgun (WGS) entry which is preliminary data.</text>
</comment>